<dbReference type="PANTHER" id="PTHR24320">
    <property type="entry name" value="RETINOL DEHYDROGENASE"/>
    <property type="match status" value="1"/>
</dbReference>
<dbReference type="SUPFAM" id="SSF51735">
    <property type="entry name" value="NAD(P)-binding Rossmann-fold domains"/>
    <property type="match status" value="1"/>
</dbReference>
<organism evidence="4 5">
    <name type="scientific">Didymosphaeria variabile</name>
    <dbReference type="NCBI Taxonomy" id="1932322"/>
    <lineage>
        <taxon>Eukaryota</taxon>
        <taxon>Fungi</taxon>
        <taxon>Dikarya</taxon>
        <taxon>Ascomycota</taxon>
        <taxon>Pezizomycotina</taxon>
        <taxon>Dothideomycetes</taxon>
        <taxon>Pleosporomycetidae</taxon>
        <taxon>Pleosporales</taxon>
        <taxon>Massarineae</taxon>
        <taxon>Didymosphaeriaceae</taxon>
        <taxon>Didymosphaeria</taxon>
    </lineage>
</organism>
<sequence length="332" mass="36531">MIPPAPTFTEKDIIDLSSKVYIPLYATRNTVYIITCATSGPGLELAKILYTLHATVYIGTRLLSSFEDTHRTITSKAPTSQGTLKPFIADLADLHTVKLAAESFLKENYRLDVLFLEGGVDRDSKDAAFALRANCLAPFLLTHLLYPLMHRTTTHFCHINTSIRIVYACSLLTVSTPQGGVQLVPGKEEEIWNPKQLVGVEGYMQSKAGVYFLAYEFALRHKDVEKVDEHGVRSRNTAGVLHVCVNQGAGKAALPEALQGILGRVGKRARYGAYTELFAGVAPGVEDGDFIVPWGRKGSVPEHVQASMKEGKGKSVSARFYEWCEAQVRPFL</sequence>
<dbReference type="Proteomes" id="UP001140513">
    <property type="component" value="Unassembled WGS sequence"/>
</dbReference>
<protein>
    <submittedName>
        <fullName evidence="4">Short-chain alcohol dehydrogenase</fullName>
        <ecNumber evidence="4">1.3.1.33</ecNumber>
    </submittedName>
</protein>
<evidence type="ECO:0000256" key="2">
    <source>
        <dbReference type="ARBA" id="ARBA00022857"/>
    </source>
</evidence>
<dbReference type="GO" id="GO:0016630">
    <property type="term" value="F:protochlorophyllide reductase activity"/>
    <property type="evidence" value="ECO:0007669"/>
    <property type="project" value="UniProtKB-EC"/>
</dbReference>
<gene>
    <name evidence="4" type="primary">RDH1_2</name>
    <name evidence="4" type="ORF">N0V89_001332</name>
</gene>
<dbReference type="RefSeq" id="XP_056076967.1">
    <property type="nucleotide sequence ID" value="XM_056210145.1"/>
</dbReference>
<dbReference type="OrthoDB" id="191139at2759"/>
<evidence type="ECO:0000256" key="3">
    <source>
        <dbReference type="ARBA" id="ARBA00023002"/>
    </source>
</evidence>
<comment type="similarity">
    <text evidence="1">Belongs to the short-chain dehydrogenases/reductases (SDR) family.</text>
</comment>
<comment type="caution">
    <text evidence="4">The sequence shown here is derived from an EMBL/GenBank/DDBJ whole genome shotgun (WGS) entry which is preliminary data.</text>
</comment>
<dbReference type="AlphaFoldDB" id="A0A9W8XY77"/>
<reference evidence="4" key="1">
    <citation type="submission" date="2022-10" db="EMBL/GenBank/DDBJ databases">
        <title>Tapping the CABI collections for fungal endophytes: first genome assemblies for Collariella, Neodidymelliopsis, Ascochyta clinopodiicola, Didymella pomorum, Didymosphaeria variabile, Neocosmospora piperis and Neocucurbitaria cava.</title>
        <authorList>
            <person name="Hill R."/>
        </authorList>
    </citation>
    <scope>NUCLEOTIDE SEQUENCE</scope>
    <source>
        <strain evidence="4">IMI 356815</strain>
    </source>
</reference>
<keyword evidence="3 4" id="KW-0560">Oxidoreductase</keyword>
<dbReference type="InterPro" id="IPR036291">
    <property type="entry name" value="NAD(P)-bd_dom_sf"/>
</dbReference>
<dbReference type="EC" id="1.3.1.33" evidence="4"/>
<dbReference type="GeneID" id="80904862"/>
<proteinExistence type="inferred from homology"/>
<evidence type="ECO:0000256" key="1">
    <source>
        <dbReference type="ARBA" id="ARBA00006484"/>
    </source>
</evidence>
<evidence type="ECO:0000313" key="5">
    <source>
        <dbReference type="Proteomes" id="UP001140513"/>
    </source>
</evidence>
<keyword evidence="5" id="KW-1185">Reference proteome</keyword>
<dbReference type="Gene3D" id="3.40.50.720">
    <property type="entry name" value="NAD(P)-binding Rossmann-like Domain"/>
    <property type="match status" value="1"/>
</dbReference>
<name>A0A9W8XY77_9PLEO</name>
<dbReference type="PANTHER" id="PTHR24320:SF236">
    <property type="entry name" value="SHORT-CHAIN DEHYDROGENASE-RELATED"/>
    <property type="match status" value="1"/>
</dbReference>
<accession>A0A9W8XY77</accession>
<evidence type="ECO:0000313" key="4">
    <source>
        <dbReference type="EMBL" id="KAJ4360765.1"/>
    </source>
</evidence>
<dbReference type="EMBL" id="JAPEUX010000001">
    <property type="protein sequence ID" value="KAJ4360765.1"/>
    <property type="molecule type" value="Genomic_DNA"/>
</dbReference>
<keyword evidence="2" id="KW-0521">NADP</keyword>